<evidence type="ECO:0000313" key="2">
    <source>
        <dbReference type="Proteomes" id="UP001159427"/>
    </source>
</evidence>
<keyword evidence="2" id="KW-1185">Reference proteome</keyword>
<feature type="non-terminal residue" evidence="1">
    <location>
        <position position="1"/>
    </location>
</feature>
<evidence type="ECO:0008006" key="3">
    <source>
        <dbReference type="Google" id="ProtNLM"/>
    </source>
</evidence>
<protein>
    <recommendedName>
        <fullName evidence="3">Secreted protein</fullName>
    </recommendedName>
</protein>
<dbReference type="EMBL" id="CALNXI010001616">
    <property type="protein sequence ID" value="CAH3173393.1"/>
    <property type="molecule type" value="Genomic_DNA"/>
</dbReference>
<comment type="caution">
    <text evidence="1">The sequence shown here is derived from an EMBL/GenBank/DDBJ whole genome shotgun (WGS) entry which is preliminary data.</text>
</comment>
<dbReference type="Proteomes" id="UP001159427">
    <property type="component" value="Unassembled WGS sequence"/>
</dbReference>
<name>A0ABN8R235_9CNID</name>
<accession>A0ABN8R235</accession>
<organism evidence="1 2">
    <name type="scientific">Porites evermanni</name>
    <dbReference type="NCBI Taxonomy" id="104178"/>
    <lineage>
        <taxon>Eukaryota</taxon>
        <taxon>Metazoa</taxon>
        <taxon>Cnidaria</taxon>
        <taxon>Anthozoa</taxon>
        <taxon>Hexacorallia</taxon>
        <taxon>Scleractinia</taxon>
        <taxon>Fungiina</taxon>
        <taxon>Poritidae</taxon>
        <taxon>Porites</taxon>
    </lineage>
</organism>
<reference evidence="1 2" key="1">
    <citation type="submission" date="2022-05" db="EMBL/GenBank/DDBJ databases">
        <authorList>
            <consortium name="Genoscope - CEA"/>
            <person name="William W."/>
        </authorList>
    </citation>
    <scope>NUCLEOTIDE SEQUENCE [LARGE SCALE GENOMIC DNA]</scope>
</reference>
<sequence>FIFFTYIFINIPKLIKTLFTDANSFPHSSPGEVRVGVVYPFTPFFFRLVTSRRGSEGLNFQTKLRVDKFYMVVRPILYIYSPLLLR</sequence>
<proteinExistence type="predicted"/>
<evidence type="ECO:0000313" key="1">
    <source>
        <dbReference type="EMBL" id="CAH3173393.1"/>
    </source>
</evidence>
<gene>
    <name evidence="1" type="ORF">PEVE_00009022</name>
</gene>